<evidence type="ECO:0000256" key="1">
    <source>
        <dbReference type="SAM" id="MobiDB-lite"/>
    </source>
</evidence>
<dbReference type="Proteomes" id="UP000226192">
    <property type="component" value="Unassembled WGS sequence"/>
</dbReference>
<dbReference type="PANTHER" id="PTHR15992">
    <property type="entry name" value="HOLLIDAY JUNCTION RECOGNITION PROTEIN"/>
    <property type="match status" value="1"/>
</dbReference>
<feature type="compositionally biased region" description="Acidic residues" evidence="1">
    <location>
        <begin position="133"/>
        <end position="145"/>
    </location>
</feature>
<feature type="compositionally biased region" description="Acidic residues" evidence="1">
    <location>
        <begin position="21"/>
        <end position="30"/>
    </location>
</feature>
<proteinExistence type="predicted"/>
<organism evidence="2 3">
    <name type="scientific">Ophiocordyceps australis</name>
    <dbReference type="NCBI Taxonomy" id="1399860"/>
    <lineage>
        <taxon>Eukaryota</taxon>
        <taxon>Fungi</taxon>
        <taxon>Dikarya</taxon>
        <taxon>Ascomycota</taxon>
        <taxon>Pezizomycotina</taxon>
        <taxon>Sordariomycetes</taxon>
        <taxon>Hypocreomycetidae</taxon>
        <taxon>Hypocreales</taxon>
        <taxon>Ophiocordycipitaceae</taxon>
        <taxon>Ophiocordyceps</taxon>
    </lineage>
</organism>
<feature type="compositionally biased region" description="Polar residues" evidence="1">
    <location>
        <begin position="457"/>
        <end position="466"/>
    </location>
</feature>
<feature type="compositionally biased region" description="Polar residues" evidence="1">
    <location>
        <begin position="646"/>
        <end position="667"/>
    </location>
</feature>
<feature type="compositionally biased region" description="Basic and acidic residues" evidence="1">
    <location>
        <begin position="382"/>
        <end position="399"/>
    </location>
</feature>
<feature type="compositionally biased region" description="Basic and acidic residues" evidence="1">
    <location>
        <begin position="493"/>
        <end position="505"/>
    </location>
</feature>
<dbReference type="OrthoDB" id="2420608at2759"/>
<dbReference type="GO" id="GO:0005634">
    <property type="term" value="C:nucleus"/>
    <property type="evidence" value="ECO:0007669"/>
    <property type="project" value="InterPro"/>
</dbReference>
<feature type="compositionally biased region" description="Polar residues" evidence="1">
    <location>
        <begin position="582"/>
        <end position="595"/>
    </location>
</feature>
<dbReference type="Gene3D" id="1.10.20.10">
    <property type="entry name" value="Histone, subunit A"/>
    <property type="match status" value="1"/>
</dbReference>
<evidence type="ECO:0000313" key="2">
    <source>
        <dbReference type="EMBL" id="PHH60276.1"/>
    </source>
</evidence>
<dbReference type="STRING" id="1399860.A0A2C5XXX5"/>
<feature type="compositionally biased region" description="Polar residues" evidence="1">
    <location>
        <begin position="603"/>
        <end position="628"/>
    </location>
</feature>
<dbReference type="GO" id="GO:0046982">
    <property type="term" value="F:protein heterodimerization activity"/>
    <property type="evidence" value="ECO:0007669"/>
    <property type="project" value="InterPro"/>
</dbReference>
<keyword evidence="3" id="KW-1185">Reference proteome</keyword>
<feature type="compositionally biased region" description="Polar residues" evidence="1">
    <location>
        <begin position="739"/>
        <end position="750"/>
    </location>
</feature>
<accession>A0A2C5XXX5</accession>
<feature type="compositionally biased region" description="Basic and acidic residues" evidence="1">
    <location>
        <begin position="363"/>
        <end position="376"/>
    </location>
</feature>
<dbReference type="Pfam" id="PF10384">
    <property type="entry name" value="Scm3"/>
    <property type="match status" value="1"/>
</dbReference>
<comment type="caution">
    <text evidence="2">The sequence shown here is derived from an EMBL/GenBank/DDBJ whole genome shotgun (WGS) entry which is preliminary data.</text>
</comment>
<sequence length="915" mass="99582">MASTMDPRPCKRRRRDSSPPNDDDGDDELSFEPYEILAKRDAGYKLSLERAYADRRFQSTMTHIFEKYGRDFEGIGDEIDMATGDIVVDNGHLANMRNEGDVGVPDADHESISLDDFLVHDGWELPPANKEPQDDDDDDDDDDEDRILQGRSLNPPADSLVSTAKSPWLRQPQTSPCLSNDLFTGLGHPGFGSSPLAFGLSPFAMQPWSSPSLMPPTLHPRQLMSKTPSQLPPHRYDFPVQDGSSSIWAPNYRFKDNEPDVPPPLNLLGSLSAQPVTRLKSAKRLLPMPMLPPAKASDDDDVDEDAIINGTRQVASPLDNAHKHEDQLASCVTQLSEASPATSTKKTRPRRSLADPAVSVSRPSDKKPSSSDESQKDSALSKPDEKTLQSSSKEEKEHQPAPQKASTKRQRQRLVVQLWPLDTSRRRQFETVDLVQDEQEPAQGNALPNTELGGANSGETKSTTAAALSRVNGEPQTARPEECPPRAKATANMDDKTAPAARHEAPPSTATATKLNKKHQVVGPETPSSTATATKLYKTSQAPSVEAHPPKATPIKSSNQKSTAKKDGLPSSTSIPAKDVKTSQATPIKNSNKMPTATRDGLPSSTSIPAKNVKTSQATPIKSSNKMSTAKKDGLPSSASIPAKNVKTSQAPRVESPPSQATPTIVNKVSDEATRDKASLPATVPAQDNKGPQAPLSTAASTKLDKPQSAKRQAATPSTATSTKGNNNKPKAVRRQAATPFTVTPTQTHKTPLASRHEQAPFTAAPAQGDKAQKDAHYVARQPVMTSSVHELSDDEMPIVLNTKRSRSKKQKQKPTVDLTLVGTPDPALLSLPVESPPLETRQTGARVKSKAESLGSLTGPMSTEPSQWRQSQCTWSQWKQSQWKQSQWKQSQWKQSQWKQSQCTWSQWKQSQCT</sequence>
<feature type="region of interest" description="Disordered" evidence="1">
    <location>
        <begin position="333"/>
        <end position="757"/>
    </location>
</feature>
<feature type="region of interest" description="Disordered" evidence="1">
    <location>
        <begin position="289"/>
        <end position="309"/>
    </location>
</feature>
<dbReference type="PANTHER" id="PTHR15992:SF5">
    <property type="entry name" value="HOLLIDAY JUNCTION RECOGNITION PROTEIN"/>
    <property type="match status" value="1"/>
</dbReference>
<dbReference type="AlphaFoldDB" id="A0A2C5XXX5"/>
<dbReference type="EMBL" id="NJET01000155">
    <property type="protein sequence ID" value="PHH60276.1"/>
    <property type="molecule type" value="Genomic_DNA"/>
</dbReference>
<feature type="compositionally biased region" description="Basic and acidic residues" evidence="1">
    <location>
        <begin position="669"/>
        <end position="678"/>
    </location>
</feature>
<feature type="region of interest" description="Disordered" evidence="1">
    <location>
        <begin position="1"/>
        <end position="30"/>
    </location>
</feature>
<feature type="region of interest" description="Disordered" evidence="1">
    <location>
        <begin position="801"/>
        <end position="873"/>
    </location>
</feature>
<feature type="compositionally biased region" description="Polar residues" evidence="1">
    <location>
        <begin position="160"/>
        <end position="173"/>
    </location>
</feature>
<dbReference type="InterPro" id="IPR009072">
    <property type="entry name" value="Histone-fold"/>
</dbReference>
<reference evidence="2 3" key="1">
    <citation type="submission" date="2017-06" db="EMBL/GenBank/DDBJ databases">
        <title>Ant-infecting Ophiocordyceps genomes reveal a high diversity of potential behavioral manipulation genes and a possible major role for enterotoxins.</title>
        <authorList>
            <person name="De Bekker C."/>
            <person name="Evans H.C."/>
            <person name="Brachmann A."/>
            <person name="Hughes D.P."/>
        </authorList>
    </citation>
    <scope>NUCLEOTIDE SEQUENCE [LARGE SCALE GENOMIC DNA]</scope>
    <source>
        <strain evidence="2 3">Map64</strain>
    </source>
</reference>
<feature type="compositionally biased region" description="Polar residues" evidence="1">
    <location>
        <begin position="333"/>
        <end position="344"/>
    </location>
</feature>
<feature type="compositionally biased region" description="Polar residues" evidence="1">
    <location>
        <begin position="526"/>
        <end position="543"/>
    </location>
</feature>
<feature type="compositionally biased region" description="Polar residues" evidence="1">
    <location>
        <begin position="715"/>
        <end position="729"/>
    </location>
</feature>
<feature type="compositionally biased region" description="Low complexity" evidence="1">
    <location>
        <begin position="827"/>
        <end position="840"/>
    </location>
</feature>
<feature type="compositionally biased region" description="Polar residues" evidence="1">
    <location>
        <begin position="856"/>
        <end position="870"/>
    </location>
</feature>
<dbReference type="InterPro" id="IPR018465">
    <property type="entry name" value="Scm3/HJURP"/>
</dbReference>
<feature type="region of interest" description="Disordered" evidence="1">
    <location>
        <begin position="122"/>
        <end position="173"/>
    </location>
</feature>
<dbReference type="GO" id="GO:0042393">
    <property type="term" value="F:histone binding"/>
    <property type="evidence" value="ECO:0007669"/>
    <property type="project" value="InterPro"/>
</dbReference>
<evidence type="ECO:0000313" key="3">
    <source>
        <dbReference type="Proteomes" id="UP000226192"/>
    </source>
</evidence>
<feature type="compositionally biased region" description="Basic residues" evidence="1">
    <location>
        <begin position="804"/>
        <end position="813"/>
    </location>
</feature>
<protein>
    <recommendedName>
        <fullName evidence="4">Myb-like domain-containing protein</fullName>
    </recommendedName>
</protein>
<evidence type="ECO:0008006" key="4">
    <source>
        <dbReference type="Google" id="ProtNLM"/>
    </source>
</evidence>
<gene>
    <name evidence="2" type="ORF">CDD81_1904</name>
</gene>
<name>A0A2C5XXX5_9HYPO</name>